<dbReference type="AlphaFoldDB" id="A0A8S0Q613"/>
<dbReference type="InterPro" id="IPR032629">
    <property type="entry name" value="DCB_dom"/>
</dbReference>
<evidence type="ECO:0000313" key="5">
    <source>
        <dbReference type="EMBL" id="CAA2962543.1"/>
    </source>
</evidence>
<dbReference type="Gramene" id="OE9A066848T1">
    <property type="protein sequence ID" value="OE9A066848C1"/>
    <property type="gene ID" value="OE9A066848"/>
</dbReference>
<dbReference type="OrthoDB" id="10258608at2759"/>
<protein>
    <submittedName>
        <fullName evidence="5">Golgi-specific brefeldin A-resistance guanine nucleotide exchange factor 1, partial</fullName>
    </submittedName>
</protein>
<evidence type="ECO:0000259" key="3">
    <source>
        <dbReference type="Pfam" id="PF12783"/>
    </source>
</evidence>
<dbReference type="Pfam" id="PF12783">
    <property type="entry name" value="Sec7-like_HUS"/>
    <property type="match status" value="1"/>
</dbReference>
<feature type="non-terminal residue" evidence="5">
    <location>
        <position position="360"/>
    </location>
</feature>
<dbReference type="EMBL" id="CACTIH010001077">
    <property type="protein sequence ID" value="CAA2962543.1"/>
    <property type="molecule type" value="Genomic_DNA"/>
</dbReference>
<sequence length="360" mass="40897">MAMTISAIRREIRNLSRVPNLDEQILERIRTAESNLGQPNGIEYFIETLCEAIKLKDVDLSTIALQFLKNHIDDGRVSAKLMQQITDTVTKTEFTSTESELVEEGYHQAVRVCRSLVKCKSSHELTNGSLSEIIIFCFRVFNSKLVKWLRLKSSRTLISITKTIFKRLNEFPEDPNLKPSYQIRLRLGGAATQSTFKELANQSFASDNSSASISPSIRIITERNQPYNLAFINDFFCYLASLINPNHEVEITKIVEDKILLGLRLLKTVFNETGEELGKKSSLVFITRNNVCYNIVSILKTVRFLPIMSAALNLATDIFIDLRHHLKYQFEAFIERLIEMLATSPEQSPDSSYSAALQTS</sequence>
<proteinExistence type="predicted"/>
<dbReference type="Proteomes" id="UP000594638">
    <property type="component" value="Unassembled WGS sequence"/>
</dbReference>
<evidence type="ECO:0000313" key="6">
    <source>
        <dbReference type="Proteomes" id="UP000594638"/>
    </source>
</evidence>
<accession>A0A8S0Q613</accession>
<comment type="caution">
    <text evidence="5">The sequence shown here is derived from an EMBL/GenBank/DDBJ whole genome shotgun (WGS) entry which is preliminary data.</text>
</comment>
<evidence type="ECO:0000259" key="4">
    <source>
        <dbReference type="Pfam" id="PF16213"/>
    </source>
</evidence>
<keyword evidence="1" id="KW-0813">Transport</keyword>
<dbReference type="GO" id="GO:0015031">
    <property type="term" value="P:protein transport"/>
    <property type="evidence" value="ECO:0007669"/>
    <property type="project" value="UniProtKB-KW"/>
</dbReference>
<keyword evidence="6" id="KW-1185">Reference proteome</keyword>
<feature type="domain" description="Mon2/Sec7/BIG1-like HUS" evidence="3">
    <location>
        <begin position="236"/>
        <end position="348"/>
    </location>
</feature>
<evidence type="ECO:0000256" key="1">
    <source>
        <dbReference type="ARBA" id="ARBA00022448"/>
    </source>
</evidence>
<dbReference type="Pfam" id="PF16213">
    <property type="entry name" value="DCB"/>
    <property type="match status" value="1"/>
</dbReference>
<gene>
    <name evidence="5" type="ORF">OLEA9_A066848</name>
</gene>
<organism evidence="5 6">
    <name type="scientific">Olea europaea subsp. europaea</name>
    <dbReference type="NCBI Taxonomy" id="158383"/>
    <lineage>
        <taxon>Eukaryota</taxon>
        <taxon>Viridiplantae</taxon>
        <taxon>Streptophyta</taxon>
        <taxon>Embryophyta</taxon>
        <taxon>Tracheophyta</taxon>
        <taxon>Spermatophyta</taxon>
        <taxon>Magnoliopsida</taxon>
        <taxon>eudicotyledons</taxon>
        <taxon>Gunneridae</taxon>
        <taxon>Pentapetalae</taxon>
        <taxon>asterids</taxon>
        <taxon>lamiids</taxon>
        <taxon>Lamiales</taxon>
        <taxon>Oleaceae</taxon>
        <taxon>Oleeae</taxon>
        <taxon>Olea</taxon>
    </lineage>
</organism>
<evidence type="ECO:0000256" key="2">
    <source>
        <dbReference type="ARBA" id="ARBA00022927"/>
    </source>
</evidence>
<dbReference type="InterPro" id="IPR032691">
    <property type="entry name" value="Mon2/Sec7/BIG1-like_HUS"/>
</dbReference>
<name>A0A8S0Q613_OLEEU</name>
<reference evidence="5 6" key="1">
    <citation type="submission" date="2019-12" db="EMBL/GenBank/DDBJ databases">
        <authorList>
            <person name="Alioto T."/>
            <person name="Alioto T."/>
            <person name="Gomez Garrido J."/>
        </authorList>
    </citation>
    <scope>NUCLEOTIDE SEQUENCE [LARGE SCALE GENOMIC DNA]</scope>
</reference>
<feature type="domain" description="Mon2/Sec7/BIG1-like dimerisation and cyclophilin-binding" evidence="4">
    <location>
        <begin position="14"/>
        <end position="169"/>
    </location>
</feature>
<keyword evidence="2" id="KW-0653">Protein transport</keyword>